<evidence type="ECO:0000313" key="5">
    <source>
        <dbReference type="Proteomes" id="UP000028834"/>
    </source>
</evidence>
<dbReference type="GO" id="GO:0005525">
    <property type="term" value="F:GTP binding"/>
    <property type="evidence" value="ECO:0007669"/>
    <property type="project" value="UniProtKB-KW"/>
</dbReference>
<dbReference type="PROSITE" id="PS51881">
    <property type="entry name" value="OCT"/>
    <property type="match status" value="1"/>
</dbReference>
<dbReference type="InterPro" id="IPR015349">
    <property type="entry name" value="OCT_dom"/>
</dbReference>
<keyword evidence="1" id="KW-0342">GTP-binding</keyword>
<comment type="caution">
    <text evidence="4">The sequence shown here is derived from an EMBL/GenBank/DDBJ whole genome shotgun (WGS) entry which is preliminary data.</text>
</comment>
<gene>
    <name evidence="4" type="ORF">TGRUB_432320</name>
</gene>
<dbReference type="Proteomes" id="UP000028834">
    <property type="component" value="Unassembled WGS sequence"/>
</dbReference>
<reference evidence="4 5" key="1">
    <citation type="submission" date="2014-05" db="EMBL/GenBank/DDBJ databases">
        <authorList>
            <person name="Sibley D."/>
            <person name="Venepally P."/>
            <person name="Karamycheva S."/>
            <person name="Hadjithomas M."/>
            <person name="Khan A."/>
            <person name="Brunk B."/>
            <person name="Roos D."/>
            <person name="Caler E."/>
            <person name="Lorenzi H."/>
        </authorList>
    </citation>
    <scope>NUCLEOTIDE SEQUENCE [LARGE SCALE GENOMIC DNA]</scope>
    <source>
        <strain evidence="4 5">RUB</strain>
    </source>
</reference>
<dbReference type="EMBL" id="AFYV02002144">
    <property type="protein sequence ID" value="KFG59649.1"/>
    <property type="molecule type" value="Genomic_DNA"/>
</dbReference>
<feature type="region of interest" description="Disordered" evidence="2">
    <location>
        <begin position="161"/>
        <end position="184"/>
    </location>
</feature>
<dbReference type="Gene3D" id="3.30.300.350">
    <property type="entry name" value="GTP-binding protein OBG, C-terminal domain"/>
    <property type="match status" value="1"/>
</dbReference>
<sequence>MKPGRIFRLSGTLIDTLTRQVKEFDNQATLRLYRQLDARGIIERLFLEAGAEEGDTLLAGDAELKLLPAYSRRMESLKPLLLSEGLPSAAAETDEEREGKRESDKFEAWINTAAEMPMSLYDRGARRLWRKRRRSFVRHARSLGHGEFLARGVSAAPWRLHSSAVHTSEGQAARRRQSETEEEA</sequence>
<protein>
    <recommendedName>
        <fullName evidence="3">OCT domain-containing protein</fullName>
    </recommendedName>
</protein>
<name>A0A086LSN1_TOXGO</name>
<accession>A0A086LSN1</accession>
<feature type="domain" description="OCT" evidence="3">
    <location>
        <begin position="1"/>
        <end position="68"/>
    </location>
</feature>
<evidence type="ECO:0000256" key="2">
    <source>
        <dbReference type="SAM" id="MobiDB-lite"/>
    </source>
</evidence>
<dbReference type="AlphaFoldDB" id="A0A086LSN1"/>
<evidence type="ECO:0000256" key="1">
    <source>
        <dbReference type="ARBA" id="ARBA00023134"/>
    </source>
</evidence>
<dbReference type="VEuPathDB" id="ToxoDB:TGRUB_432320"/>
<proteinExistence type="predicted"/>
<keyword evidence="1" id="KW-0547">Nucleotide-binding</keyword>
<evidence type="ECO:0000259" key="3">
    <source>
        <dbReference type="PROSITE" id="PS51881"/>
    </source>
</evidence>
<dbReference type="InterPro" id="IPR036346">
    <property type="entry name" value="GTP-bd_prot_GTP1/OBG_C_sf"/>
</dbReference>
<dbReference type="SUPFAM" id="SSF102741">
    <property type="entry name" value="Obg GTP-binding protein C-terminal domain"/>
    <property type="match status" value="1"/>
</dbReference>
<organism evidence="4 5">
    <name type="scientific">Toxoplasma gondii RUB</name>
    <dbReference type="NCBI Taxonomy" id="935652"/>
    <lineage>
        <taxon>Eukaryota</taxon>
        <taxon>Sar</taxon>
        <taxon>Alveolata</taxon>
        <taxon>Apicomplexa</taxon>
        <taxon>Conoidasida</taxon>
        <taxon>Coccidia</taxon>
        <taxon>Eucoccidiorida</taxon>
        <taxon>Eimeriorina</taxon>
        <taxon>Sarcocystidae</taxon>
        <taxon>Toxoplasma</taxon>
    </lineage>
</organism>
<evidence type="ECO:0000313" key="4">
    <source>
        <dbReference type="EMBL" id="KFG59649.1"/>
    </source>
</evidence>